<sequence>MDDLNSFTDLHHSTQDYELFPDSDAFADPVLCQRTAEIQRQISNVDHTMKTSWLASPMPFSTPNVHLNQACSPYTIEARAYPVVSDISSPFGGDYSSSGAESPPRNNWGNMGCYMSPPSSCADTMLPPLDHWGSCSPGPSANVKPSVAPSEIVQNYPMPIPIAELELEPQLDPELDSQLDVEPISANAPTPMHSSHSMYQQSQLNHGNDTLSYLGAGQAPDQDSFALPSSPRLPAKKHTGLKVATRYNNSSRKASWKKEPLTANTLRVCRKLSKSKTKKDTRPRRTFVCTFSRYGCTSSFASKNEWKRHVTSQHVQLGFYRCDVGQCNVNNLSNARPMSCTNDFNRKDLFTQHQRRMHAPWAKSNEATEEEKQQFDADLEAVRTRCWHEQRRPPLRSACGFCGEEFAGLQSWNQRMEHVGRHYEKGDVAMESEKEDIALRDWAIQEGILSWGGDRWKLISRRQK</sequence>
<reference evidence="1 2" key="1">
    <citation type="submission" date="2019-04" db="EMBL/GenBank/DDBJ databases">
        <title>Friends and foes A comparative genomics study of 23 Aspergillus species from section Flavi.</title>
        <authorList>
            <consortium name="DOE Joint Genome Institute"/>
            <person name="Kjaerbolling I."/>
            <person name="Vesth T."/>
            <person name="Frisvad J.C."/>
            <person name="Nybo J.L."/>
            <person name="Theobald S."/>
            <person name="Kildgaard S."/>
            <person name="Isbrandt T."/>
            <person name="Kuo A."/>
            <person name="Sato A."/>
            <person name="Lyhne E.K."/>
            <person name="Kogle M.E."/>
            <person name="Wiebenga A."/>
            <person name="Kun R.S."/>
            <person name="Lubbers R.J."/>
            <person name="Makela M.R."/>
            <person name="Barry K."/>
            <person name="Chovatia M."/>
            <person name="Clum A."/>
            <person name="Daum C."/>
            <person name="Haridas S."/>
            <person name="He G."/>
            <person name="LaButti K."/>
            <person name="Lipzen A."/>
            <person name="Mondo S."/>
            <person name="Riley R."/>
            <person name="Salamov A."/>
            <person name="Simmons B.A."/>
            <person name="Magnuson J.K."/>
            <person name="Henrissat B."/>
            <person name="Mortensen U.H."/>
            <person name="Larsen T.O."/>
            <person name="Devries R.P."/>
            <person name="Grigoriev I.V."/>
            <person name="Machida M."/>
            <person name="Baker S.E."/>
            <person name="Andersen M.R."/>
        </authorList>
    </citation>
    <scope>NUCLEOTIDE SEQUENCE [LARGE SCALE GENOMIC DNA]</scope>
    <source>
        <strain evidence="1 2">CBS 117626</strain>
    </source>
</reference>
<dbReference type="InterPro" id="IPR039970">
    <property type="entry name" value="TF_Grauzone"/>
</dbReference>
<protein>
    <recommendedName>
        <fullName evidence="3">C2H2-type domain-containing protein</fullName>
    </recommendedName>
</protein>
<evidence type="ECO:0000313" key="2">
    <source>
        <dbReference type="Proteomes" id="UP000326950"/>
    </source>
</evidence>
<dbReference type="GO" id="GO:0003700">
    <property type="term" value="F:DNA-binding transcription factor activity"/>
    <property type="evidence" value="ECO:0007669"/>
    <property type="project" value="InterPro"/>
</dbReference>
<dbReference type="PANTHER" id="PTHR23225">
    <property type="entry name" value="ZINC FINGER PROTEIN"/>
    <property type="match status" value="1"/>
</dbReference>
<dbReference type="PANTHER" id="PTHR23225:SF2">
    <property type="entry name" value="AT09679P-RELATED"/>
    <property type="match status" value="1"/>
</dbReference>
<dbReference type="Gene3D" id="3.30.160.60">
    <property type="entry name" value="Classic Zinc Finger"/>
    <property type="match status" value="1"/>
</dbReference>
<dbReference type="EMBL" id="ML738587">
    <property type="protein sequence ID" value="KAE8167981.1"/>
    <property type="molecule type" value="Genomic_DNA"/>
</dbReference>
<dbReference type="AlphaFoldDB" id="A0A5N6VDR6"/>
<organism evidence="1 2">
    <name type="scientific">Aspergillus tamarii</name>
    <dbReference type="NCBI Taxonomy" id="41984"/>
    <lineage>
        <taxon>Eukaryota</taxon>
        <taxon>Fungi</taxon>
        <taxon>Dikarya</taxon>
        <taxon>Ascomycota</taxon>
        <taxon>Pezizomycotina</taxon>
        <taxon>Eurotiomycetes</taxon>
        <taxon>Eurotiomycetidae</taxon>
        <taxon>Eurotiales</taxon>
        <taxon>Aspergillaceae</taxon>
        <taxon>Aspergillus</taxon>
        <taxon>Aspergillus subgen. Circumdati</taxon>
    </lineage>
</organism>
<evidence type="ECO:0000313" key="1">
    <source>
        <dbReference type="EMBL" id="KAE8167981.1"/>
    </source>
</evidence>
<keyword evidence="2" id="KW-1185">Reference proteome</keyword>
<dbReference type="Proteomes" id="UP000326950">
    <property type="component" value="Unassembled WGS sequence"/>
</dbReference>
<proteinExistence type="predicted"/>
<gene>
    <name evidence="1" type="ORF">BDV40DRAFT_284460</name>
</gene>
<accession>A0A5N6VDR6</accession>
<dbReference type="OrthoDB" id="5388486at2759"/>
<evidence type="ECO:0008006" key="3">
    <source>
        <dbReference type="Google" id="ProtNLM"/>
    </source>
</evidence>
<name>A0A5N6VDR6_ASPTM</name>